<dbReference type="Proteomes" id="UP000001943">
    <property type="component" value="Chromosome"/>
</dbReference>
<dbReference type="EnsemblBacteria" id="ABD43485">
    <property type="protein sequence ID" value="ABD43485"/>
    <property type="gene ID" value="APH_0872"/>
</dbReference>
<dbReference type="EMBL" id="CP000235">
    <property type="protein sequence ID" value="ABD43485.1"/>
    <property type="molecule type" value="Genomic_DNA"/>
</dbReference>
<organism evidence="1 3">
    <name type="scientific">Anaplasma phagocytophilum (strain HZ)</name>
    <dbReference type="NCBI Taxonomy" id="212042"/>
    <lineage>
        <taxon>Bacteria</taxon>
        <taxon>Pseudomonadati</taxon>
        <taxon>Pseudomonadota</taxon>
        <taxon>Alphaproteobacteria</taxon>
        <taxon>Rickettsiales</taxon>
        <taxon>Anaplasmataceae</taxon>
        <taxon>Anaplasma</taxon>
        <taxon>phagocytophilum group</taxon>
    </lineage>
</organism>
<dbReference type="KEGG" id="aph:APH_0872"/>
<sequence>MFAIVAETALSVLPPECIADVIPSLFGYACFQ</sequence>
<keyword evidence="3" id="KW-1185">Reference proteome</keyword>
<evidence type="ECO:0000313" key="2">
    <source>
        <dbReference type="EMBL" id="ABD44003.1"/>
    </source>
</evidence>
<dbReference type="EMBL" id="CP000235">
    <property type="protein sequence ID" value="ABD44003.1"/>
    <property type="molecule type" value="Genomic_DNA"/>
</dbReference>
<dbReference type="KEGG" id="aph:APH_0869"/>
<dbReference type="HOGENOM" id="CLU_3387745_0_0_5"/>
<dbReference type="AlphaFoldDB" id="Q2GJK3"/>
<protein>
    <submittedName>
        <fullName evidence="1">Uncharacterized protein</fullName>
    </submittedName>
</protein>
<gene>
    <name evidence="2" type="ordered locus">APH_0869</name>
    <name evidence="1" type="ordered locus">APH_0872</name>
</gene>
<evidence type="ECO:0000313" key="1">
    <source>
        <dbReference type="EMBL" id="ABD43485.1"/>
    </source>
</evidence>
<reference evidence="1" key="2">
    <citation type="journal article" date="2011" name="Front. Microbiol.">
        <title>Global proteomic analysis of two tick-borne emerging zoonotic agents: anaplasma phagocytophilum and ehrlichia chaffeensis.</title>
        <authorList>
            <person name="Lin M."/>
            <person name="Kikuchi T."/>
            <person name="Brewer H.M."/>
            <person name="Norbeck A.D."/>
            <person name="Rikihisa Y."/>
        </authorList>
    </citation>
    <scope>NUCLEOTIDE SEQUENCE</scope>
    <source>
        <strain evidence="1">HZ</strain>
    </source>
</reference>
<accession>Q2GJK3</accession>
<evidence type="ECO:0000313" key="3">
    <source>
        <dbReference type="Proteomes" id="UP000001943"/>
    </source>
</evidence>
<reference evidence="1 3" key="1">
    <citation type="journal article" date="2006" name="PLoS Genet.">
        <title>Comparative genomics of emerging human ehrlichiosis agents.</title>
        <authorList>
            <person name="Dunning Hotopp J.C."/>
            <person name="Lin M."/>
            <person name="Madupu R."/>
            <person name="Crabtree J."/>
            <person name="Angiuoli S.V."/>
            <person name="Eisen J.A."/>
            <person name="Seshadri R."/>
            <person name="Ren Q."/>
            <person name="Wu M."/>
            <person name="Utterback T.R."/>
            <person name="Smith S."/>
            <person name="Lewis M."/>
            <person name="Khouri H."/>
            <person name="Zhang C."/>
            <person name="Niu H."/>
            <person name="Lin Q."/>
            <person name="Ohashi N."/>
            <person name="Zhi N."/>
            <person name="Nelson W."/>
            <person name="Brinkac L.M."/>
            <person name="Dodson R.J."/>
            <person name="Rosovitz M.J."/>
            <person name="Sundaram J."/>
            <person name="Daugherty S.C."/>
            <person name="Davidsen T."/>
            <person name="Durkin A.S."/>
            <person name="Gwinn M."/>
            <person name="Haft D.H."/>
            <person name="Selengut J.D."/>
            <person name="Sullivan S.A."/>
            <person name="Zafar N."/>
            <person name="Zhou L."/>
            <person name="Benahmed F."/>
            <person name="Forberger H."/>
            <person name="Halpin R."/>
            <person name="Mulligan S."/>
            <person name="Robinson J."/>
            <person name="White O."/>
            <person name="Rikihisa Y."/>
            <person name="Tettelin H."/>
        </authorList>
    </citation>
    <scope>NUCLEOTIDE SEQUENCE [LARGE SCALE GENOMIC DNA]</scope>
    <source>
        <strain evidence="1 3">HZ</strain>
    </source>
</reference>
<proteinExistence type="predicted"/>
<dbReference type="PaxDb" id="212042-APH_0869"/>
<name>Q2GJK3_ANAPZ</name>
<dbReference type="EnsemblBacteria" id="ABD44003">
    <property type="protein sequence ID" value="ABD44003"/>
    <property type="gene ID" value="APH_0869"/>
</dbReference>